<proteinExistence type="predicted"/>
<keyword evidence="11" id="KW-1185">Reference proteome</keyword>
<evidence type="ECO:0000256" key="1">
    <source>
        <dbReference type="ARBA" id="ARBA00004651"/>
    </source>
</evidence>
<evidence type="ECO:0000313" key="11">
    <source>
        <dbReference type="Proteomes" id="UP000324194"/>
    </source>
</evidence>
<dbReference type="Pfam" id="PF00854">
    <property type="entry name" value="PTR2"/>
    <property type="match status" value="1"/>
</dbReference>
<dbReference type="GO" id="GO:0005886">
    <property type="term" value="C:plasma membrane"/>
    <property type="evidence" value="ECO:0007669"/>
    <property type="project" value="UniProtKB-SubCell"/>
</dbReference>
<dbReference type="SMR" id="A0A5E4PHC0"/>
<evidence type="ECO:0000256" key="2">
    <source>
        <dbReference type="ARBA" id="ARBA00022448"/>
    </source>
</evidence>
<dbReference type="InterPro" id="IPR000109">
    <property type="entry name" value="POT_fam"/>
</dbReference>
<organism evidence="10 11">
    <name type="scientific">Aquicella siphonis</name>
    <dbReference type="NCBI Taxonomy" id="254247"/>
    <lineage>
        <taxon>Bacteria</taxon>
        <taxon>Pseudomonadati</taxon>
        <taxon>Pseudomonadota</taxon>
        <taxon>Gammaproteobacteria</taxon>
        <taxon>Legionellales</taxon>
        <taxon>Coxiellaceae</taxon>
        <taxon>Aquicella</taxon>
    </lineage>
</organism>
<feature type="transmembrane region" description="Helical" evidence="9">
    <location>
        <begin position="88"/>
        <end position="106"/>
    </location>
</feature>
<feature type="transmembrane region" description="Helical" evidence="9">
    <location>
        <begin position="150"/>
        <end position="173"/>
    </location>
</feature>
<dbReference type="InterPro" id="IPR005279">
    <property type="entry name" value="Dipep/tripep_permease"/>
</dbReference>
<keyword evidence="7 9" id="KW-0472">Membrane</keyword>
<feature type="transmembrane region" description="Helical" evidence="9">
    <location>
        <begin position="389"/>
        <end position="408"/>
    </location>
</feature>
<keyword evidence="3" id="KW-1003">Cell membrane</keyword>
<dbReference type="InterPro" id="IPR036259">
    <property type="entry name" value="MFS_trans_sf"/>
</dbReference>
<feature type="transmembrane region" description="Helical" evidence="9">
    <location>
        <begin position="112"/>
        <end position="138"/>
    </location>
</feature>
<reference evidence="10 11" key="1">
    <citation type="submission" date="2019-08" db="EMBL/GenBank/DDBJ databases">
        <authorList>
            <person name="Guy L."/>
        </authorList>
    </citation>
    <scope>NUCLEOTIDE SEQUENCE [LARGE SCALE GENOMIC DNA]</scope>
    <source>
        <strain evidence="10 11">SGT-108</strain>
    </source>
</reference>
<evidence type="ECO:0000313" key="10">
    <source>
        <dbReference type="EMBL" id="VVC75711.1"/>
    </source>
</evidence>
<evidence type="ECO:0000256" key="9">
    <source>
        <dbReference type="SAM" id="Phobius"/>
    </source>
</evidence>
<feature type="transmembrane region" description="Helical" evidence="9">
    <location>
        <begin position="244"/>
        <end position="264"/>
    </location>
</feature>
<feature type="transmembrane region" description="Helical" evidence="9">
    <location>
        <begin position="466"/>
        <end position="488"/>
    </location>
</feature>
<dbReference type="InterPro" id="IPR050171">
    <property type="entry name" value="MFS_Transporters"/>
</dbReference>
<keyword evidence="2" id="KW-0813">Transport</keyword>
<feature type="transmembrane region" description="Helical" evidence="9">
    <location>
        <begin position="352"/>
        <end position="377"/>
    </location>
</feature>
<dbReference type="NCBIfam" id="TIGR00924">
    <property type="entry name" value="yjdL_sub1_fam"/>
    <property type="match status" value="1"/>
</dbReference>
<evidence type="ECO:0000256" key="5">
    <source>
        <dbReference type="ARBA" id="ARBA00022856"/>
    </source>
</evidence>
<feature type="transmembrane region" description="Helical" evidence="9">
    <location>
        <begin position="276"/>
        <end position="295"/>
    </location>
</feature>
<protein>
    <submittedName>
        <fullName evidence="10">Dipeptide and tripeptide permease A</fullName>
    </submittedName>
</protein>
<dbReference type="KEGG" id="asip:AQUSIP_10010"/>
<gene>
    <name evidence="10" type="primary">dtpA_2</name>
    <name evidence="10" type="ORF">AQUSIP_10010</name>
</gene>
<feature type="transmembrane region" description="Helical" evidence="9">
    <location>
        <begin position="219"/>
        <end position="238"/>
    </location>
</feature>
<feature type="transmembrane region" description="Helical" evidence="9">
    <location>
        <begin position="320"/>
        <end position="340"/>
    </location>
</feature>
<keyword evidence="5" id="KW-0571">Peptide transport</keyword>
<dbReference type="Proteomes" id="UP000324194">
    <property type="component" value="Chromosome 1"/>
</dbReference>
<dbReference type="GO" id="GO:0015833">
    <property type="term" value="P:peptide transport"/>
    <property type="evidence" value="ECO:0007669"/>
    <property type="project" value="UniProtKB-KW"/>
</dbReference>
<dbReference type="GO" id="GO:1904680">
    <property type="term" value="F:peptide transmembrane transporter activity"/>
    <property type="evidence" value="ECO:0007669"/>
    <property type="project" value="InterPro"/>
</dbReference>
<evidence type="ECO:0000256" key="6">
    <source>
        <dbReference type="ARBA" id="ARBA00022989"/>
    </source>
</evidence>
<feature type="region of interest" description="Disordered" evidence="8">
    <location>
        <begin position="496"/>
        <end position="519"/>
    </location>
</feature>
<feature type="transmembrane region" description="Helical" evidence="9">
    <location>
        <begin position="420"/>
        <end position="437"/>
    </location>
</feature>
<evidence type="ECO:0000256" key="4">
    <source>
        <dbReference type="ARBA" id="ARBA00022692"/>
    </source>
</evidence>
<accession>A0A5E4PHC0</accession>
<dbReference type="AlphaFoldDB" id="A0A5E4PHC0"/>
<feature type="transmembrane region" description="Helical" evidence="9">
    <location>
        <begin position="179"/>
        <end position="198"/>
    </location>
</feature>
<feature type="transmembrane region" description="Helical" evidence="9">
    <location>
        <begin position="57"/>
        <end position="76"/>
    </location>
</feature>
<dbReference type="EMBL" id="LR699119">
    <property type="protein sequence ID" value="VVC75711.1"/>
    <property type="molecule type" value="Genomic_DNA"/>
</dbReference>
<dbReference type="SUPFAM" id="SSF103473">
    <property type="entry name" value="MFS general substrate transporter"/>
    <property type="match status" value="1"/>
</dbReference>
<keyword evidence="4 9" id="KW-0812">Transmembrane</keyword>
<sequence>MNQPLARKTFIQKYKDVMPTGAGALFLIQIFSTLSFSVLYSTLILYATKGLNMNDTLATSITGSFIALNYFLHLLGGYVGGRYLSYRSLFGLGMVSQVLGCLLISVPDSNYLLWGLAAFLGGSGLNVTCINCMVTQLFEPDDKRRESAFLWNYSGMNIGFFIGFTIGGYFHLHQAYRELFLLSAFGNLIALALTFYNWKLLKDRDTPFVDASRQEQKNFRLIGLGIVIALVFALRGLLQHTAFCNQLILIIGAAMLALIITLAIKQPGKPERHKMWAYIILALSSVIFWALYQLAPMGLNLFIERNVDRHFMGILIAPQWIQNINTVVIILGGPLLSIAFTHLRERGINISIPFQFSLALLLIGIAFAILPVGISFASAQGYTNFNWVLVSYILQSVGELFISPIGYAMVGQLAPLRLRGLMMGMWMMVTGIAAILSDQFSKIALGSTESTNPLFTNASYSHTFGMLGWSAIAAGALLFILIPVVARLTQERKAANMKEVTEEPRSDIKEELANDTLGA</sequence>
<keyword evidence="5" id="KW-0653">Protein transport</keyword>
<dbReference type="RefSeq" id="WP_232051840.1">
    <property type="nucleotide sequence ID" value="NZ_LR699119.1"/>
</dbReference>
<evidence type="ECO:0000256" key="7">
    <source>
        <dbReference type="ARBA" id="ARBA00023136"/>
    </source>
</evidence>
<keyword evidence="6 9" id="KW-1133">Transmembrane helix</keyword>
<name>A0A5E4PHC0_9COXI</name>
<evidence type="ECO:0000256" key="3">
    <source>
        <dbReference type="ARBA" id="ARBA00022475"/>
    </source>
</evidence>
<dbReference type="CDD" id="cd17346">
    <property type="entry name" value="MFS_DtpA_like"/>
    <property type="match status" value="1"/>
</dbReference>
<feature type="compositionally biased region" description="Basic and acidic residues" evidence="8">
    <location>
        <begin position="496"/>
        <end position="512"/>
    </location>
</feature>
<feature type="transmembrane region" description="Helical" evidence="9">
    <location>
        <begin position="21"/>
        <end position="45"/>
    </location>
</feature>
<dbReference type="PANTHER" id="PTHR23517">
    <property type="entry name" value="RESISTANCE PROTEIN MDTM, PUTATIVE-RELATED-RELATED"/>
    <property type="match status" value="1"/>
</dbReference>
<evidence type="ECO:0000256" key="8">
    <source>
        <dbReference type="SAM" id="MobiDB-lite"/>
    </source>
</evidence>
<dbReference type="Gene3D" id="1.20.1250.20">
    <property type="entry name" value="MFS general substrate transporter like domains"/>
    <property type="match status" value="1"/>
</dbReference>
<dbReference type="PANTHER" id="PTHR23517:SF15">
    <property type="entry name" value="PROTON-DEPENDENT OLIGOPEPTIDE FAMILY TRANSPORT PROTEIN"/>
    <property type="match status" value="1"/>
</dbReference>
<comment type="subcellular location">
    <subcellularLocation>
        <location evidence="1">Cell membrane</location>
        <topology evidence="1">Multi-pass membrane protein</topology>
    </subcellularLocation>
</comment>